<dbReference type="Proteomes" id="UP001237105">
    <property type="component" value="Unassembled WGS sequence"/>
</dbReference>
<name>A0ABT6SPD5_9ACTN</name>
<sequence length="472" mass="48367">MKRRIAMVLGGVLAAAALSAPTASADPLEERPDFKAPYQCDEKGWTYFSEHDYDGAIDINWGSGGADRGKPVLASADGTVHLGEGGNAGKYVELDHGGGWQTRYLHLDSQDVEEGAEVKQGQQIGTLGSTDATVAHLHFDQRLDGEGVDIHLEGKNLAPYPDQENRKELISSNCRDGGDPGDPEPEDTTLAYNGDKSIANGSEATLSAELRTEESDEPVKGREVSFELGSEDGGGAVQTCAGETDADGTASCTVEVADQKLTDDGTVPLTATFAGDDAYVKSTADAALKLQHVEGRSYGLAADVPLPLLPLSIDPTPDTGTLRTAEAESLGPECAESVNAVVLNADALCAEVAAKVGPSAVTSTATVADASIGLPGLPVVGVSGLTSKSTSSCEASTGSVELELTVAGNPVEIPDTPGFEVDLGLAGKLVVNEQIPVEGADKGLTVNAVHLTTLAGADVVIGSSTSSAHDCA</sequence>
<dbReference type="InterPro" id="IPR013783">
    <property type="entry name" value="Ig-like_fold"/>
</dbReference>
<feature type="signal peptide" evidence="2">
    <location>
        <begin position="1"/>
        <end position="25"/>
    </location>
</feature>
<dbReference type="SUPFAM" id="SSF51261">
    <property type="entry name" value="Duplicated hybrid motif"/>
    <property type="match status" value="1"/>
</dbReference>
<protein>
    <submittedName>
        <fullName evidence="4">Choice-of-anchor P family protein</fullName>
    </submittedName>
</protein>
<keyword evidence="2" id="KW-0732">Signal</keyword>
<gene>
    <name evidence="4" type="ORF">QIT00_01535</name>
</gene>
<feature type="chain" id="PRO_5045372291" evidence="2">
    <location>
        <begin position="26"/>
        <end position="472"/>
    </location>
</feature>
<dbReference type="SUPFAM" id="SSF49373">
    <property type="entry name" value="Invasin/intimin cell-adhesion fragments"/>
    <property type="match status" value="1"/>
</dbReference>
<evidence type="ECO:0000259" key="3">
    <source>
        <dbReference type="Pfam" id="PF01551"/>
    </source>
</evidence>
<evidence type="ECO:0000256" key="1">
    <source>
        <dbReference type="SAM" id="MobiDB-lite"/>
    </source>
</evidence>
<dbReference type="InterPro" id="IPR011055">
    <property type="entry name" value="Dup_hybrid_motif"/>
</dbReference>
<dbReference type="RefSeq" id="WP_282533166.1">
    <property type="nucleotide sequence ID" value="NZ_JASCIS010000001.1"/>
</dbReference>
<evidence type="ECO:0000256" key="2">
    <source>
        <dbReference type="SAM" id="SignalP"/>
    </source>
</evidence>
<feature type="region of interest" description="Disordered" evidence="1">
    <location>
        <begin position="171"/>
        <end position="197"/>
    </location>
</feature>
<keyword evidence="5" id="KW-1185">Reference proteome</keyword>
<dbReference type="InterPro" id="IPR008964">
    <property type="entry name" value="Invasin/intimin_cell_adhesion"/>
</dbReference>
<dbReference type="CDD" id="cd12797">
    <property type="entry name" value="M23_peptidase"/>
    <property type="match status" value="1"/>
</dbReference>
<feature type="domain" description="M23ase beta-sheet core" evidence="3">
    <location>
        <begin position="66"/>
        <end position="149"/>
    </location>
</feature>
<dbReference type="Pfam" id="PF01551">
    <property type="entry name" value="Peptidase_M23"/>
    <property type="match status" value="1"/>
</dbReference>
<dbReference type="InterPro" id="IPR016047">
    <property type="entry name" value="M23ase_b-sheet_dom"/>
</dbReference>
<organism evidence="4 5">
    <name type="scientific">Streptomyces luteolus</name>
    <dbReference type="NCBI Taxonomy" id="3043615"/>
    <lineage>
        <taxon>Bacteria</taxon>
        <taxon>Bacillati</taxon>
        <taxon>Actinomycetota</taxon>
        <taxon>Actinomycetes</taxon>
        <taxon>Kitasatosporales</taxon>
        <taxon>Streptomycetaceae</taxon>
        <taxon>Streptomyces</taxon>
    </lineage>
</organism>
<dbReference type="InterPro" id="IPR050570">
    <property type="entry name" value="Cell_wall_metabolism_enzyme"/>
</dbReference>
<dbReference type="PANTHER" id="PTHR21666:SF270">
    <property type="entry name" value="MUREIN HYDROLASE ACTIVATOR ENVC"/>
    <property type="match status" value="1"/>
</dbReference>
<comment type="caution">
    <text evidence="4">The sequence shown here is derived from an EMBL/GenBank/DDBJ whole genome shotgun (WGS) entry which is preliminary data.</text>
</comment>
<dbReference type="NCBIfam" id="NF040603">
    <property type="entry name" value="choice_anch_P"/>
    <property type="match status" value="1"/>
</dbReference>
<dbReference type="Gene3D" id="2.60.40.10">
    <property type="entry name" value="Immunoglobulins"/>
    <property type="match status" value="1"/>
</dbReference>
<proteinExistence type="predicted"/>
<dbReference type="PANTHER" id="PTHR21666">
    <property type="entry name" value="PEPTIDASE-RELATED"/>
    <property type="match status" value="1"/>
</dbReference>
<evidence type="ECO:0000313" key="5">
    <source>
        <dbReference type="Proteomes" id="UP001237105"/>
    </source>
</evidence>
<dbReference type="EMBL" id="JASCIS010000001">
    <property type="protein sequence ID" value="MDI3417256.1"/>
    <property type="molecule type" value="Genomic_DNA"/>
</dbReference>
<reference evidence="4 5" key="1">
    <citation type="submission" date="2023-05" db="EMBL/GenBank/DDBJ databases">
        <title>Draft genome sequence of Streptomyces sp. B-S-A12 isolated from a cave soil in Thailand.</title>
        <authorList>
            <person name="Chamroensaksri N."/>
            <person name="Muangham S."/>
        </authorList>
    </citation>
    <scope>NUCLEOTIDE SEQUENCE [LARGE SCALE GENOMIC DNA]</scope>
    <source>
        <strain evidence="4 5">B-S-A12</strain>
    </source>
</reference>
<evidence type="ECO:0000313" key="4">
    <source>
        <dbReference type="EMBL" id="MDI3417256.1"/>
    </source>
</evidence>
<accession>A0ABT6SPD5</accession>
<dbReference type="Gene3D" id="2.70.70.10">
    <property type="entry name" value="Glucose Permease (Domain IIA)"/>
    <property type="match status" value="1"/>
</dbReference>